<evidence type="ECO:0000256" key="3">
    <source>
        <dbReference type="ARBA" id="ARBA00022490"/>
    </source>
</evidence>
<dbReference type="Pfam" id="PF01470">
    <property type="entry name" value="Peptidase_C15"/>
    <property type="match status" value="1"/>
</dbReference>
<proteinExistence type="inferred from homology"/>
<dbReference type="GO" id="GO:0016920">
    <property type="term" value="F:pyroglutamyl-peptidase activity"/>
    <property type="evidence" value="ECO:0007669"/>
    <property type="project" value="InterPro"/>
</dbReference>
<dbReference type="Proteomes" id="UP000610303">
    <property type="component" value="Unassembled WGS sequence"/>
</dbReference>
<evidence type="ECO:0000313" key="9">
    <source>
        <dbReference type="EMBL" id="GGR38130.1"/>
    </source>
</evidence>
<sequence>MRILVTGFEPFGSDSENASGETVARLRERWSDPAIELVTAILPVSFAGAPARLVELLAEHRPDAVLALGEAGRRAAVTPERGARNLIDARIPDNDGAQPRGVPIDDGPERRAARFDVDAMVDAIRAVGVRAEASDDAGGFVCNRIAYELARSELPGGFLHVPAARSRGVATVGAETGGAAGAAGATGARARAAAAALGFDELARAAEAAVRSLAEGVAAR</sequence>
<reference evidence="9" key="1">
    <citation type="journal article" date="2014" name="Int. J. Syst. Evol. Microbiol.">
        <title>Complete genome sequence of Corynebacterium casei LMG S-19264T (=DSM 44701T), isolated from a smear-ripened cheese.</title>
        <authorList>
            <consortium name="US DOE Joint Genome Institute (JGI-PGF)"/>
            <person name="Walter F."/>
            <person name="Albersmeier A."/>
            <person name="Kalinowski J."/>
            <person name="Ruckert C."/>
        </authorList>
    </citation>
    <scope>NUCLEOTIDE SEQUENCE</scope>
    <source>
        <strain evidence="9">JCM 3346</strain>
    </source>
</reference>
<dbReference type="InterPro" id="IPR036440">
    <property type="entry name" value="Peptidase_C15-like_sf"/>
</dbReference>
<keyword evidence="5" id="KW-0378">Hydrolase</keyword>
<comment type="caution">
    <text evidence="9">The sequence shown here is derived from an EMBL/GenBank/DDBJ whole genome shotgun (WGS) entry which is preliminary data.</text>
</comment>
<dbReference type="CDD" id="cd00501">
    <property type="entry name" value="Peptidase_C15"/>
    <property type="match status" value="1"/>
</dbReference>
<evidence type="ECO:0000256" key="1">
    <source>
        <dbReference type="ARBA" id="ARBA00006641"/>
    </source>
</evidence>
<dbReference type="GO" id="GO:0006508">
    <property type="term" value="P:proteolysis"/>
    <property type="evidence" value="ECO:0007669"/>
    <property type="project" value="UniProtKB-KW"/>
</dbReference>
<keyword evidence="6" id="KW-0788">Thiol protease</keyword>
<dbReference type="Gene3D" id="3.40.630.20">
    <property type="entry name" value="Peptidase C15, pyroglutamyl peptidase I-like"/>
    <property type="match status" value="1"/>
</dbReference>
<dbReference type="EMBL" id="BMRJ01000008">
    <property type="protein sequence ID" value="GGR38130.1"/>
    <property type="molecule type" value="Genomic_DNA"/>
</dbReference>
<dbReference type="InterPro" id="IPR000816">
    <property type="entry name" value="Peptidase_C15"/>
</dbReference>
<evidence type="ECO:0000256" key="6">
    <source>
        <dbReference type="ARBA" id="ARBA00022807"/>
    </source>
</evidence>
<keyword evidence="10" id="KW-1185">Reference proteome</keyword>
<name>A0A918FHI8_AGRME</name>
<comment type="similarity">
    <text evidence="1">Belongs to the peptidase C15 family.</text>
</comment>
<dbReference type="PANTHER" id="PTHR23402">
    <property type="entry name" value="PROTEASE FAMILY C15 PYROGLUTAMYL-PEPTIDASE I-RELATED"/>
    <property type="match status" value="1"/>
</dbReference>
<dbReference type="RefSeq" id="WP_189086718.1">
    <property type="nucleotide sequence ID" value="NZ_BMRJ01000008.1"/>
</dbReference>
<organism evidence="9 10">
    <name type="scientific">Agromyces mediolanus</name>
    <name type="common">Corynebacterium mediolanum</name>
    <dbReference type="NCBI Taxonomy" id="41986"/>
    <lineage>
        <taxon>Bacteria</taxon>
        <taxon>Bacillati</taxon>
        <taxon>Actinomycetota</taxon>
        <taxon>Actinomycetes</taxon>
        <taxon>Micrococcales</taxon>
        <taxon>Microbacteriaceae</taxon>
        <taxon>Agromyces</taxon>
    </lineage>
</organism>
<dbReference type="AlphaFoldDB" id="A0A918FHI8"/>
<dbReference type="PRINTS" id="PR00706">
    <property type="entry name" value="PYROGLUPTASE"/>
</dbReference>
<keyword evidence="3" id="KW-0963">Cytoplasm</keyword>
<gene>
    <name evidence="9" type="ORF">GCM10010196_35070</name>
</gene>
<evidence type="ECO:0000256" key="8">
    <source>
        <dbReference type="ARBA" id="ARBA00031559"/>
    </source>
</evidence>
<dbReference type="SUPFAM" id="SSF53182">
    <property type="entry name" value="Pyrrolidone carboxyl peptidase (pyroglutamate aminopeptidase)"/>
    <property type="match status" value="1"/>
</dbReference>
<protein>
    <recommendedName>
        <fullName evidence="2">Pyrrolidone-carboxylate peptidase</fullName>
    </recommendedName>
    <alternativeName>
        <fullName evidence="7">5-oxoprolyl-peptidase</fullName>
    </alternativeName>
    <alternativeName>
        <fullName evidence="8">Pyroglutamyl-peptidase I</fullName>
    </alternativeName>
</protein>
<accession>A0A918FHI8</accession>
<dbReference type="InterPro" id="IPR016125">
    <property type="entry name" value="Peptidase_C15-like"/>
</dbReference>
<dbReference type="GO" id="GO:0005829">
    <property type="term" value="C:cytosol"/>
    <property type="evidence" value="ECO:0007669"/>
    <property type="project" value="InterPro"/>
</dbReference>
<evidence type="ECO:0000256" key="4">
    <source>
        <dbReference type="ARBA" id="ARBA00022670"/>
    </source>
</evidence>
<evidence type="ECO:0000313" key="10">
    <source>
        <dbReference type="Proteomes" id="UP000610303"/>
    </source>
</evidence>
<evidence type="ECO:0000256" key="5">
    <source>
        <dbReference type="ARBA" id="ARBA00022801"/>
    </source>
</evidence>
<dbReference type="PANTHER" id="PTHR23402:SF1">
    <property type="entry name" value="PYROGLUTAMYL-PEPTIDASE I"/>
    <property type="match status" value="1"/>
</dbReference>
<evidence type="ECO:0000256" key="7">
    <source>
        <dbReference type="ARBA" id="ARBA00030836"/>
    </source>
</evidence>
<evidence type="ECO:0000256" key="2">
    <source>
        <dbReference type="ARBA" id="ARBA00019191"/>
    </source>
</evidence>
<keyword evidence="4" id="KW-0645">Protease</keyword>
<reference evidence="9" key="2">
    <citation type="submission" date="2020-09" db="EMBL/GenBank/DDBJ databases">
        <authorList>
            <person name="Sun Q."/>
            <person name="Ohkuma M."/>
        </authorList>
    </citation>
    <scope>NUCLEOTIDE SEQUENCE</scope>
    <source>
        <strain evidence="9">JCM 3346</strain>
    </source>
</reference>